<keyword evidence="3" id="KW-1185">Reference proteome</keyword>
<sequence>MRKSTPVWSATQLRNARYFQRFHHAQPHKMNRDKITDKHLAAAASIQPDYWFYMPDEEDWPKKWEEDDGTYLKWILGNCSWKKVVAHFETTQILAHVKSAENVPGGEQASEVNELPANSERGGPASEDVKAADRGNQNTTVTGSPENANASGDDDGRANRIHGGRCDIEYPTIRTADHGADNGPIAKDKIYSFNTSDISVSNQPATSAFAPQRSAKFNPMRRGVAGEAGGQNPSGKAAVKLQRLACETSGSNSDGEEAACAWDDCAREAVNVCGPRPLAVSRSKQQAASQRIHRGKAPQTRGHEHKTVVGLGKIAGMFTLPDSEAWSRPSTPPTAYGVGELPASQLLSPTPKSVWMVCTDVFIEHLASPRYTAKKGNLPSQSQEPSTEVAAHLLRRGQRGWRGSPGALSRRAQHFSLPSRRERFKVSVLRCIIIRGRVSGQARIRAIVGDSGSPSPRVDRLVSGAKWTCWGWLAGNGKADKQRTGAGWVSIWAGPTEHGKL</sequence>
<accession>A0A8H3W468</accession>
<dbReference type="OrthoDB" id="10482975at2759"/>
<feature type="compositionally biased region" description="Basic and acidic residues" evidence="1">
    <location>
        <begin position="154"/>
        <end position="163"/>
    </location>
</feature>
<feature type="compositionally biased region" description="Polar residues" evidence="1">
    <location>
        <begin position="135"/>
        <end position="150"/>
    </location>
</feature>
<organism evidence="2 3">
    <name type="scientific">Colletotrichum asianum</name>
    <dbReference type="NCBI Taxonomy" id="702518"/>
    <lineage>
        <taxon>Eukaryota</taxon>
        <taxon>Fungi</taxon>
        <taxon>Dikarya</taxon>
        <taxon>Ascomycota</taxon>
        <taxon>Pezizomycotina</taxon>
        <taxon>Sordariomycetes</taxon>
        <taxon>Hypocreomycetidae</taxon>
        <taxon>Glomerellales</taxon>
        <taxon>Glomerellaceae</taxon>
        <taxon>Colletotrichum</taxon>
        <taxon>Colletotrichum gloeosporioides species complex</taxon>
    </lineage>
</organism>
<dbReference type="EMBL" id="WOWK01000092">
    <property type="protein sequence ID" value="KAF0319694.1"/>
    <property type="molecule type" value="Genomic_DNA"/>
</dbReference>
<comment type="caution">
    <text evidence="2">The sequence shown here is derived from an EMBL/GenBank/DDBJ whole genome shotgun (WGS) entry which is preliminary data.</text>
</comment>
<dbReference type="Proteomes" id="UP000434172">
    <property type="component" value="Unassembled WGS sequence"/>
</dbReference>
<name>A0A8H3W468_9PEZI</name>
<evidence type="ECO:0000256" key="1">
    <source>
        <dbReference type="SAM" id="MobiDB-lite"/>
    </source>
</evidence>
<protein>
    <submittedName>
        <fullName evidence="2">Uncharacterized protein</fullName>
    </submittedName>
</protein>
<evidence type="ECO:0000313" key="2">
    <source>
        <dbReference type="EMBL" id="KAF0319694.1"/>
    </source>
</evidence>
<dbReference type="AlphaFoldDB" id="A0A8H3W468"/>
<evidence type="ECO:0000313" key="3">
    <source>
        <dbReference type="Proteomes" id="UP000434172"/>
    </source>
</evidence>
<feature type="region of interest" description="Disordered" evidence="1">
    <location>
        <begin position="103"/>
        <end position="163"/>
    </location>
</feature>
<proteinExistence type="predicted"/>
<reference evidence="2 3" key="1">
    <citation type="submission" date="2019-12" db="EMBL/GenBank/DDBJ databases">
        <title>A genome sequence resource for the geographically widespread anthracnose pathogen Colletotrichum asianum.</title>
        <authorList>
            <person name="Meng Y."/>
        </authorList>
    </citation>
    <scope>NUCLEOTIDE SEQUENCE [LARGE SCALE GENOMIC DNA]</scope>
    <source>
        <strain evidence="2 3">ICMP 18580</strain>
    </source>
</reference>
<gene>
    <name evidence="2" type="ORF">GQ607_013059</name>
</gene>